<comment type="caution">
    <text evidence="2">The sequence shown here is derived from an EMBL/GenBank/DDBJ whole genome shotgun (WGS) entry which is preliminary data.</text>
</comment>
<accession>A0ABM8YCA6</accession>
<dbReference type="SUPFAM" id="SSF55811">
    <property type="entry name" value="Nudix"/>
    <property type="match status" value="1"/>
</dbReference>
<dbReference type="PROSITE" id="PS51462">
    <property type="entry name" value="NUDIX"/>
    <property type="match status" value="1"/>
</dbReference>
<dbReference type="InterPro" id="IPR000086">
    <property type="entry name" value="NUDIX_hydrolase_dom"/>
</dbReference>
<dbReference type="Pfam" id="PF00293">
    <property type="entry name" value="NUDIX"/>
    <property type="match status" value="1"/>
</dbReference>
<dbReference type="InterPro" id="IPR015797">
    <property type="entry name" value="NUDIX_hydrolase-like_dom_sf"/>
</dbReference>
<feature type="domain" description="Nudix hydrolase" evidence="1">
    <location>
        <begin position="4"/>
        <end position="54"/>
    </location>
</feature>
<gene>
    <name evidence="2" type="ORF">BACCIP111899_02625</name>
</gene>
<evidence type="ECO:0000313" key="2">
    <source>
        <dbReference type="EMBL" id="CAG9613410.1"/>
    </source>
</evidence>
<evidence type="ECO:0000313" key="3">
    <source>
        <dbReference type="Proteomes" id="UP000789423"/>
    </source>
</evidence>
<reference evidence="2 3" key="1">
    <citation type="submission" date="2021-10" db="EMBL/GenBank/DDBJ databases">
        <authorList>
            <person name="Criscuolo A."/>
        </authorList>
    </citation>
    <scope>NUCLEOTIDE SEQUENCE [LARGE SCALE GENOMIC DNA]</scope>
    <source>
        <strain evidence="3">CIP 111899</strain>
    </source>
</reference>
<protein>
    <recommendedName>
        <fullName evidence="1">Nudix hydrolase domain-containing protein</fullName>
    </recommendedName>
</protein>
<evidence type="ECO:0000259" key="1">
    <source>
        <dbReference type="PROSITE" id="PS51462"/>
    </source>
</evidence>
<sequence>MPYPKHIVTAATVVLNDQNEILLLKSPMRGWEIPGGQVEEGEAIPVGAIREAKE</sequence>
<keyword evidence="3" id="KW-1185">Reference proteome</keyword>
<organism evidence="2 3">
    <name type="scientific">Bacillus rhizoplanae</name>
    <dbReference type="NCBI Taxonomy" id="2880966"/>
    <lineage>
        <taxon>Bacteria</taxon>
        <taxon>Bacillati</taxon>
        <taxon>Bacillota</taxon>
        <taxon>Bacilli</taxon>
        <taxon>Bacillales</taxon>
        <taxon>Bacillaceae</taxon>
        <taxon>Bacillus</taxon>
    </lineage>
</organism>
<name>A0ABM8YCA6_9BACI</name>
<dbReference type="EMBL" id="CAKJTI010000012">
    <property type="protein sequence ID" value="CAG9613410.1"/>
    <property type="molecule type" value="Genomic_DNA"/>
</dbReference>
<dbReference type="Proteomes" id="UP000789423">
    <property type="component" value="Unassembled WGS sequence"/>
</dbReference>
<dbReference type="Gene3D" id="3.90.79.10">
    <property type="entry name" value="Nucleoside Triphosphate Pyrophosphohydrolase"/>
    <property type="match status" value="1"/>
</dbReference>
<proteinExistence type="predicted"/>